<dbReference type="EMBL" id="BLWC01000001">
    <property type="protein sequence ID" value="GFN00908.1"/>
    <property type="molecule type" value="Genomic_DNA"/>
</dbReference>
<dbReference type="Gene3D" id="3.30.750.24">
    <property type="entry name" value="STAS domain"/>
    <property type="match status" value="1"/>
</dbReference>
<dbReference type="CDD" id="cd07043">
    <property type="entry name" value="STAS_anti-anti-sigma_factors"/>
    <property type="match status" value="1"/>
</dbReference>
<reference evidence="3 5" key="1">
    <citation type="submission" date="2020-05" db="EMBL/GenBank/DDBJ databases">
        <title>Whole genome shotgun sequence of Streptomyces fulvorobeus NBRC 15897.</title>
        <authorList>
            <person name="Komaki H."/>
            <person name="Tamura T."/>
        </authorList>
    </citation>
    <scope>NUCLEOTIDE SEQUENCE [LARGE SCALE GENOMIC DNA]</scope>
    <source>
        <strain evidence="3 5">NBRC 15897</strain>
    </source>
</reference>
<comment type="caution">
    <text evidence="3">The sequence shown here is derived from an EMBL/GenBank/DDBJ whole genome shotgun (WGS) entry which is preliminary data.</text>
</comment>
<evidence type="ECO:0000313" key="3">
    <source>
        <dbReference type="EMBL" id="GFN00908.1"/>
    </source>
</evidence>
<dbReference type="Proteomes" id="UP000530403">
    <property type="component" value="Unassembled WGS sequence"/>
</dbReference>
<keyword evidence="5" id="KW-1185">Reference proteome</keyword>
<dbReference type="Proteomes" id="UP000498980">
    <property type="component" value="Unassembled WGS sequence"/>
</dbReference>
<dbReference type="RefSeq" id="WP_173317088.1">
    <property type="nucleotide sequence ID" value="NZ_BAAAUE010000022.1"/>
</dbReference>
<reference evidence="4 6" key="2">
    <citation type="submission" date="2020-07" db="EMBL/GenBank/DDBJ databases">
        <title>Sequencing the genomes of 1000 actinobacteria strains.</title>
        <authorList>
            <person name="Klenk H.-P."/>
        </authorList>
    </citation>
    <scope>NUCLEOTIDE SEQUENCE [LARGE SCALE GENOMIC DNA]</scope>
    <source>
        <strain evidence="4 6">DSM 41455</strain>
    </source>
</reference>
<evidence type="ECO:0000313" key="6">
    <source>
        <dbReference type="Proteomes" id="UP000530403"/>
    </source>
</evidence>
<sequence>MTVTFGTAFQHTGSSVLVSAAGDLDAAARTPLAHALDRVPAGTAVVVFDMRGVPFMDSAGLLLFLDLHRRAECRGLKVVVVGWQDQPRQVMEVVAELPDGRTYPRERTPFSGFRRMVQDRAERQGQLARQTAAATEPYVRPLRHGSR</sequence>
<dbReference type="SUPFAM" id="SSF52091">
    <property type="entry name" value="SpoIIaa-like"/>
    <property type="match status" value="1"/>
</dbReference>
<evidence type="ECO:0000259" key="2">
    <source>
        <dbReference type="PROSITE" id="PS50801"/>
    </source>
</evidence>
<gene>
    <name evidence="4" type="ORF">HEB29_005394</name>
    <name evidence="3" type="ORF">Sfulv_57180</name>
</gene>
<evidence type="ECO:0000313" key="5">
    <source>
        <dbReference type="Proteomes" id="UP000498980"/>
    </source>
</evidence>
<dbReference type="EMBL" id="JACCCF010000001">
    <property type="protein sequence ID" value="NYE44383.1"/>
    <property type="molecule type" value="Genomic_DNA"/>
</dbReference>
<feature type="domain" description="STAS" evidence="2">
    <location>
        <begin position="16"/>
        <end position="94"/>
    </location>
</feature>
<feature type="region of interest" description="Disordered" evidence="1">
    <location>
        <begin position="124"/>
        <end position="147"/>
    </location>
</feature>
<dbReference type="Pfam" id="PF01740">
    <property type="entry name" value="STAS"/>
    <property type="match status" value="1"/>
</dbReference>
<proteinExistence type="predicted"/>
<evidence type="ECO:0000313" key="4">
    <source>
        <dbReference type="EMBL" id="NYE44383.1"/>
    </source>
</evidence>
<dbReference type="PROSITE" id="PS50801">
    <property type="entry name" value="STAS"/>
    <property type="match status" value="1"/>
</dbReference>
<dbReference type="InterPro" id="IPR002645">
    <property type="entry name" value="STAS_dom"/>
</dbReference>
<evidence type="ECO:0000256" key="1">
    <source>
        <dbReference type="SAM" id="MobiDB-lite"/>
    </source>
</evidence>
<name>A0A7J0CF77_9ACTN</name>
<accession>A0A7J0CF77</accession>
<dbReference type="InterPro" id="IPR036513">
    <property type="entry name" value="STAS_dom_sf"/>
</dbReference>
<organism evidence="3 5">
    <name type="scientific">Streptomyces fulvorobeus</name>
    <dbReference type="NCBI Taxonomy" id="284028"/>
    <lineage>
        <taxon>Bacteria</taxon>
        <taxon>Bacillati</taxon>
        <taxon>Actinomycetota</taxon>
        <taxon>Actinomycetes</taxon>
        <taxon>Kitasatosporales</taxon>
        <taxon>Streptomycetaceae</taxon>
        <taxon>Streptomyces</taxon>
    </lineage>
</organism>
<dbReference type="AlphaFoldDB" id="A0A7J0CF77"/>
<protein>
    <submittedName>
        <fullName evidence="4">Anti-anti-sigma factor</fullName>
    </submittedName>
</protein>